<gene>
    <name evidence="2" type="ORF">VEx25_B0341</name>
</gene>
<evidence type="ECO:0000256" key="1">
    <source>
        <dbReference type="SAM" id="Phobius"/>
    </source>
</evidence>
<name>A0ABM9WTJ5_VIBAE</name>
<dbReference type="EMBL" id="DS267829">
    <property type="protein sequence ID" value="EDN56670.1"/>
    <property type="molecule type" value="Genomic_DNA"/>
</dbReference>
<feature type="transmembrane region" description="Helical" evidence="1">
    <location>
        <begin position="128"/>
        <end position="147"/>
    </location>
</feature>
<accession>A0ABM9WTJ5</accession>
<keyword evidence="1" id="KW-0472">Membrane</keyword>
<keyword evidence="3" id="KW-1185">Reference proteome</keyword>
<keyword evidence="1" id="KW-0812">Transmembrane</keyword>
<reference evidence="3" key="1">
    <citation type="submission" date="2006-10" db="EMBL/GenBank/DDBJ databases">
        <authorList>
            <person name="Heidelberg J."/>
            <person name="Sebastian Y."/>
        </authorList>
    </citation>
    <scope>NUCLEOTIDE SEQUENCE [LARGE SCALE GENOMIC DNA]</scope>
    <source>
        <strain evidence="3">EX25</strain>
    </source>
</reference>
<dbReference type="Proteomes" id="UP000242664">
    <property type="component" value="Unassembled WGS sequence"/>
</dbReference>
<keyword evidence="1" id="KW-1133">Transmembrane helix</keyword>
<sequence length="245" mass="27324">MICYYRHPKMTFERAFNMIQQLLVTFPPMLFGAQALLTLLLIKGDICPGQRGRLHKMLPAVALLWLAVASLRIEAFMIVFAIFYFYSQVQTKKTREKGPLWAMHLANGLAFAYVSIQAFEQPSWPASIAMAIMIFFLGASFSQLLLTIARSRLQAFHRILPVTGIVSGMLLVIATLFASYQLNEATLSAATQPILLSLAMLISSIIVWCWHIFTHKKPEKVQLSVALLLALASMTSLQGLFSLAA</sequence>
<feature type="transmembrane region" description="Helical" evidence="1">
    <location>
        <begin position="225"/>
        <end position="244"/>
    </location>
</feature>
<proteinExistence type="predicted"/>
<feature type="transmembrane region" description="Helical" evidence="1">
    <location>
        <begin position="62"/>
        <end position="86"/>
    </location>
</feature>
<evidence type="ECO:0000313" key="3">
    <source>
        <dbReference type="Proteomes" id="UP000242664"/>
    </source>
</evidence>
<organism evidence="2 3">
    <name type="scientific">Vibrio antiquarius (strain Ex25)</name>
    <dbReference type="NCBI Taxonomy" id="150340"/>
    <lineage>
        <taxon>Bacteria</taxon>
        <taxon>Pseudomonadati</taxon>
        <taxon>Pseudomonadota</taxon>
        <taxon>Gammaproteobacteria</taxon>
        <taxon>Vibrionales</taxon>
        <taxon>Vibrionaceae</taxon>
        <taxon>Vibrio</taxon>
        <taxon>Vibrio diabolicus subgroup</taxon>
    </lineage>
</organism>
<feature type="transmembrane region" description="Helical" evidence="1">
    <location>
        <begin position="159"/>
        <end position="182"/>
    </location>
</feature>
<evidence type="ECO:0000313" key="2">
    <source>
        <dbReference type="EMBL" id="EDN56670.1"/>
    </source>
</evidence>
<feature type="transmembrane region" description="Helical" evidence="1">
    <location>
        <begin position="21"/>
        <end position="42"/>
    </location>
</feature>
<protein>
    <submittedName>
        <fullName evidence="2">Uncharacterized protein</fullName>
    </submittedName>
</protein>
<feature type="transmembrane region" description="Helical" evidence="1">
    <location>
        <begin position="98"/>
        <end position="116"/>
    </location>
</feature>
<feature type="transmembrane region" description="Helical" evidence="1">
    <location>
        <begin position="194"/>
        <end position="213"/>
    </location>
</feature>